<reference evidence="2" key="1">
    <citation type="journal article" date="2015" name="Nature">
        <title>Complex archaea that bridge the gap between prokaryotes and eukaryotes.</title>
        <authorList>
            <person name="Spang A."/>
            <person name="Saw J.H."/>
            <person name="Jorgensen S.L."/>
            <person name="Zaremba-Niedzwiedzka K."/>
            <person name="Martijn J."/>
            <person name="Lind A.E."/>
            <person name="van Eijk R."/>
            <person name="Schleper C."/>
            <person name="Guy L."/>
            <person name="Ettema T.J."/>
        </authorList>
    </citation>
    <scope>NUCLEOTIDE SEQUENCE</scope>
</reference>
<accession>A0A0F8Y8I8</accession>
<organism evidence="2">
    <name type="scientific">marine sediment metagenome</name>
    <dbReference type="NCBI Taxonomy" id="412755"/>
    <lineage>
        <taxon>unclassified sequences</taxon>
        <taxon>metagenomes</taxon>
        <taxon>ecological metagenomes</taxon>
    </lineage>
</organism>
<evidence type="ECO:0000256" key="1">
    <source>
        <dbReference type="SAM" id="MobiDB-lite"/>
    </source>
</evidence>
<feature type="non-terminal residue" evidence="2">
    <location>
        <position position="140"/>
    </location>
</feature>
<feature type="compositionally biased region" description="Basic residues" evidence="1">
    <location>
        <begin position="28"/>
        <end position="37"/>
    </location>
</feature>
<name>A0A0F8Y8I8_9ZZZZ</name>
<proteinExistence type="predicted"/>
<gene>
    <name evidence="2" type="ORF">LCGC14_3125400</name>
</gene>
<evidence type="ECO:0000313" key="2">
    <source>
        <dbReference type="EMBL" id="KKK50399.1"/>
    </source>
</evidence>
<protein>
    <submittedName>
        <fullName evidence="2">Uncharacterized protein</fullName>
    </submittedName>
</protein>
<feature type="region of interest" description="Disordered" evidence="1">
    <location>
        <begin position="22"/>
        <end position="59"/>
    </location>
</feature>
<sequence>MPSKDLYLIVKVADGKHEVDSDRYLERKNKHNRKLQKNKSANLRVKGKRRKKTKSEKEGRHSIYTGSFFRLGVYGSGRRSSTLEIIYLYERLEIKPGQCTCISVEEWNGRSESRMLTKRLFYRDEDQNWKPGRKAGFNYL</sequence>
<dbReference type="EMBL" id="LAZR01068043">
    <property type="protein sequence ID" value="KKK50399.1"/>
    <property type="molecule type" value="Genomic_DNA"/>
</dbReference>
<dbReference type="AlphaFoldDB" id="A0A0F8Y8I8"/>
<feature type="compositionally biased region" description="Basic residues" evidence="1">
    <location>
        <begin position="45"/>
        <end position="54"/>
    </location>
</feature>
<comment type="caution">
    <text evidence="2">The sequence shown here is derived from an EMBL/GenBank/DDBJ whole genome shotgun (WGS) entry which is preliminary data.</text>
</comment>